<name>D5RGP8_9PROT</name>
<gene>
    <name evidence="1" type="ORF">HMPREF0731_0257</name>
</gene>
<reference evidence="1 2" key="1">
    <citation type="submission" date="2010-04" db="EMBL/GenBank/DDBJ databases">
        <authorList>
            <person name="Qin X."/>
            <person name="Bachman B."/>
            <person name="Battles P."/>
            <person name="Bell A."/>
            <person name="Bess C."/>
            <person name="Bickham C."/>
            <person name="Chaboub L."/>
            <person name="Chen D."/>
            <person name="Coyle M."/>
            <person name="Deiros D.R."/>
            <person name="Dinh H."/>
            <person name="Forbes L."/>
            <person name="Fowler G."/>
            <person name="Francisco L."/>
            <person name="Fu Q."/>
            <person name="Gubbala S."/>
            <person name="Hale W."/>
            <person name="Han Y."/>
            <person name="Hemphill L."/>
            <person name="Highlander S.K."/>
            <person name="Hirani K."/>
            <person name="Hogues M."/>
            <person name="Jackson L."/>
            <person name="Jakkamsetti A."/>
            <person name="Javaid M."/>
            <person name="Jiang H."/>
            <person name="Korchina V."/>
            <person name="Kovar C."/>
            <person name="Lara F."/>
            <person name="Lee S."/>
            <person name="Mata R."/>
            <person name="Mathew T."/>
            <person name="Moen C."/>
            <person name="Morales K."/>
            <person name="Munidasa M."/>
            <person name="Nazareth L."/>
            <person name="Ngo R."/>
            <person name="Nguyen L."/>
            <person name="Okwuonu G."/>
            <person name="Ongeri F."/>
            <person name="Patil S."/>
            <person name="Petrosino J."/>
            <person name="Pham C."/>
            <person name="Pham P."/>
            <person name="Pu L.-L."/>
            <person name="Puazo M."/>
            <person name="Raj R."/>
            <person name="Reid J."/>
            <person name="Rouhana J."/>
            <person name="Saada N."/>
            <person name="Shang Y."/>
            <person name="Simmons D."/>
            <person name="Thornton R."/>
            <person name="Warren J."/>
            <person name="Weissenberger G."/>
            <person name="Zhang J."/>
            <person name="Zhang L."/>
            <person name="Zhou C."/>
            <person name="Zhu D."/>
            <person name="Muzny D."/>
            <person name="Worley K."/>
            <person name="Gibbs R."/>
        </authorList>
    </citation>
    <scope>NUCLEOTIDE SEQUENCE [LARGE SCALE GENOMIC DNA]</scope>
    <source>
        <strain evidence="1 2">ATCC 49957</strain>
    </source>
</reference>
<dbReference type="HOGENOM" id="CLU_067698_2_0_5"/>
<evidence type="ECO:0000313" key="2">
    <source>
        <dbReference type="Proteomes" id="UP000005324"/>
    </source>
</evidence>
<dbReference type="Pfam" id="PF06080">
    <property type="entry name" value="DUF938"/>
    <property type="match status" value="1"/>
</dbReference>
<evidence type="ECO:0008006" key="3">
    <source>
        <dbReference type="Google" id="ProtNLM"/>
    </source>
</evidence>
<proteinExistence type="predicted"/>
<dbReference type="SUPFAM" id="SSF53335">
    <property type="entry name" value="S-adenosyl-L-methionine-dependent methyltransferases"/>
    <property type="match status" value="1"/>
</dbReference>
<dbReference type="RefSeq" id="WP_007005508.1">
    <property type="nucleotide sequence ID" value="NZ_GG770783.1"/>
</dbReference>
<protein>
    <recommendedName>
        <fullName evidence="3">SAM-dependent methyltransferase</fullName>
    </recommendedName>
</protein>
<dbReference type="InterPro" id="IPR029063">
    <property type="entry name" value="SAM-dependent_MTases_sf"/>
</dbReference>
<dbReference type="Proteomes" id="UP000005324">
    <property type="component" value="Unassembled WGS sequence"/>
</dbReference>
<dbReference type="PANTHER" id="PTHR20974">
    <property type="entry name" value="UPF0585 PROTEIN CG18661"/>
    <property type="match status" value="1"/>
</dbReference>
<dbReference type="EMBL" id="ADVL01000055">
    <property type="protein sequence ID" value="EFH13528.1"/>
    <property type="molecule type" value="Genomic_DNA"/>
</dbReference>
<dbReference type="PANTHER" id="PTHR20974:SF0">
    <property type="entry name" value="UPF0585 PROTEIN CG18661"/>
    <property type="match status" value="1"/>
</dbReference>
<dbReference type="CDD" id="cd02440">
    <property type="entry name" value="AdoMet_MTases"/>
    <property type="match status" value="1"/>
</dbReference>
<dbReference type="InterPro" id="IPR010342">
    <property type="entry name" value="DUF938"/>
</dbReference>
<keyword evidence="2" id="KW-1185">Reference proteome</keyword>
<accession>D5RGP8</accession>
<dbReference type="Gene3D" id="3.40.50.150">
    <property type="entry name" value="Vaccinia Virus protein VP39"/>
    <property type="match status" value="1"/>
</dbReference>
<dbReference type="OrthoDB" id="5525831at2"/>
<sequence>MDARYSAPAALRNRDPILAVLRDVLPPAGLLLEIASGSGEHALHWARHLPGWTIQPSDADPAARASTDAWAAGAGLDNLRPALPLDAAAADWPVARADAVLCVNMIHIAPWPATPGLLRGAARCLAPGAPLILYGPFRRAGQALEPSNAEFDASLRQRHPEWGLRVLEEVAAEAARAGFGPPATVAMPANNLSVIFRRAG</sequence>
<organism evidence="1 2">
    <name type="scientific">Pseudoroseomonas cervicalis ATCC 49957</name>
    <dbReference type="NCBI Taxonomy" id="525371"/>
    <lineage>
        <taxon>Bacteria</taxon>
        <taxon>Pseudomonadati</taxon>
        <taxon>Pseudomonadota</taxon>
        <taxon>Alphaproteobacteria</taxon>
        <taxon>Acetobacterales</taxon>
        <taxon>Roseomonadaceae</taxon>
        <taxon>Roseomonas</taxon>
    </lineage>
</organism>
<dbReference type="AlphaFoldDB" id="D5RGP8"/>
<evidence type="ECO:0000313" key="1">
    <source>
        <dbReference type="EMBL" id="EFH13528.1"/>
    </source>
</evidence>
<comment type="caution">
    <text evidence="1">The sequence shown here is derived from an EMBL/GenBank/DDBJ whole genome shotgun (WGS) entry which is preliminary data.</text>
</comment>